<sequence length="241" mass="27036">MTTSDDILALGKETSLTTSVLADWIQHGTPKQREYLHGLLTAEVTSRQASRRHRLLRAAKLPTMKTFDGYDWTAVHFPPDYGRDQLTSLEFIEHAQDLVLYGDVGTGKTHLGIALAAAACHQGIPARYFTTASLVMHLRQAKDHHRLDKELAALARNRLLVLDELGYVPIDAEGSRLLFQVIADGYEQRSLVITTNLEFSRWGSIFGDDTMAAAIIDRIVHHGRLLQFRGDSYRVKNALMK</sequence>
<dbReference type="EMBL" id="BAAAMN010000038">
    <property type="protein sequence ID" value="GAA2038351.1"/>
    <property type="molecule type" value="Genomic_DNA"/>
</dbReference>
<dbReference type="InterPro" id="IPR047661">
    <property type="entry name" value="IstB"/>
</dbReference>
<evidence type="ECO:0000313" key="5">
    <source>
        <dbReference type="EMBL" id="GAA2038351.1"/>
    </source>
</evidence>
<feature type="domain" description="AAA+ ATPase" evidence="4">
    <location>
        <begin position="94"/>
        <end position="226"/>
    </location>
</feature>
<dbReference type="Proteomes" id="UP001501461">
    <property type="component" value="Unassembled WGS sequence"/>
</dbReference>
<dbReference type="InterPro" id="IPR002611">
    <property type="entry name" value="IstB_ATP-bd"/>
</dbReference>
<dbReference type="InterPro" id="IPR028350">
    <property type="entry name" value="DNAC/IstB-like"/>
</dbReference>
<dbReference type="NCBIfam" id="NF038214">
    <property type="entry name" value="IS21_help_AAA"/>
    <property type="match status" value="1"/>
</dbReference>
<gene>
    <name evidence="5" type="primary">istB</name>
    <name evidence="5" type="ORF">GCM10009720_18510</name>
</gene>
<keyword evidence="3" id="KW-0067">ATP-binding</keyword>
<name>A0ABP5G6C7_9MICC</name>
<keyword evidence="6" id="KW-1185">Reference proteome</keyword>
<protein>
    <submittedName>
        <fullName evidence="5">IS21-like element ISBlo1 family helper ATPase IstB</fullName>
    </submittedName>
</protein>
<evidence type="ECO:0000259" key="4">
    <source>
        <dbReference type="SMART" id="SM00382"/>
    </source>
</evidence>
<evidence type="ECO:0000256" key="3">
    <source>
        <dbReference type="ARBA" id="ARBA00022840"/>
    </source>
</evidence>
<dbReference type="RefSeq" id="WP_343957878.1">
    <property type="nucleotide sequence ID" value="NZ_BAAAMN010000038.1"/>
</dbReference>
<dbReference type="Pfam" id="PF01695">
    <property type="entry name" value="IstB_IS21"/>
    <property type="match status" value="1"/>
</dbReference>
<accession>A0ABP5G6C7</accession>
<dbReference type="CDD" id="cd00009">
    <property type="entry name" value="AAA"/>
    <property type="match status" value="1"/>
</dbReference>
<keyword evidence="2" id="KW-0547">Nucleotide-binding</keyword>
<comment type="similarity">
    <text evidence="1">Belongs to the IS21/IS1162 putative ATP-binding protein family.</text>
</comment>
<dbReference type="PIRSF" id="PIRSF003073">
    <property type="entry name" value="DNAC_TnpB_IstB"/>
    <property type="match status" value="1"/>
</dbReference>
<dbReference type="PANTHER" id="PTHR30050">
    <property type="entry name" value="CHROMOSOMAL REPLICATION INITIATOR PROTEIN DNAA"/>
    <property type="match status" value="1"/>
</dbReference>
<reference evidence="6" key="1">
    <citation type="journal article" date="2019" name="Int. J. Syst. Evol. Microbiol.">
        <title>The Global Catalogue of Microorganisms (GCM) 10K type strain sequencing project: providing services to taxonomists for standard genome sequencing and annotation.</title>
        <authorList>
            <consortium name="The Broad Institute Genomics Platform"/>
            <consortium name="The Broad Institute Genome Sequencing Center for Infectious Disease"/>
            <person name="Wu L."/>
            <person name="Ma J."/>
        </authorList>
    </citation>
    <scope>NUCLEOTIDE SEQUENCE [LARGE SCALE GENOMIC DNA]</scope>
    <source>
        <strain evidence="6">JCM 13595</strain>
    </source>
</reference>
<evidence type="ECO:0000256" key="2">
    <source>
        <dbReference type="ARBA" id="ARBA00022741"/>
    </source>
</evidence>
<dbReference type="PANTHER" id="PTHR30050:SF4">
    <property type="entry name" value="ATP-BINDING PROTEIN RV3427C IN INSERTION SEQUENCE-RELATED"/>
    <property type="match status" value="1"/>
</dbReference>
<dbReference type="Gene3D" id="3.40.50.300">
    <property type="entry name" value="P-loop containing nucleotide triphosphate hydrolases"/>
    <property type="match status" value="1"/>
</dbReference>
<proteinExistence type="inferred from homology"/>
<organism evidence="5 6">
    <name type="scientific">Yaniella flava</name>
    <dbReference type="NCBI Taxonomy" id="287930"/>
    <lineage>
        <taxon>Bacteria</taxon>
        <taxon>Bacillati</taxon>
        <taxon>Actinomycetota</taxon>
        <taxon>Actinomycetes</taxon>
        <taxon>Micrococcales</taxon>
        <taxon>Micrococcaceae</taxon>
        <taxon>Yaniella</taxon>
    </lineage>
</organism>
<dbReference type="SUPFAM" id="SSF52540">
    <property type="entry name" value="P-loop containing nucleoside triphosphate hydrolases"/>
    <property type="match status" value="1"/>
</dbReference>
<dbReference type="InterPro" id="IPR027417">
    <property type="entry name" value="P-loop_NTPase"/>
</dbReference>
<evidence type="ECO:0000313" key="6">
    <source>
        <dbReference type="Proteomes" id="UP001501461"/>
    </source>
</evidence>
<evidence type="ECO:0000256" key="1">
    <source>
        <dbReference type="ARBA" id="ARBA00008059"/>
    </source>
</evidence>
<dbReference type="InterPro" id="IPR003593">
    <property type="entry name" value="AAA+_ATPase"/>
</dbReference>
<dbReference type="SMART" id="SM00382">
    <property type="entry name" value="AAA"/>
    <property type="match status" value="1"/>
</dbReference>
<comment type="caution">
    <text evidence="5">The sequence shown here is derived from an EMBL/GenBank/DDBJ whole genome shotgun (WGS) entry which is preliminary data.</text>
</comment>